<dbReference type="Proteomes" id="UP001196870">
    <property type="component" value="Unassembled WGS sequence"/>
</dbReference>
<name>A0ABS5F558_9PROT</name>
<dbReference type="Gene3D" id="3.30.10.10">
    <property type="entry name" value="Trypsin Inhibitor V, subunit A"/>
    <property type="match status" value="1"/>
</dbReference>
<feature type="signal peptide" evidence="1">
    <location>
        <begin position="1"/>
        <end position="18"/>
    </location>
</feature>
<evidence type="ECO:0000256" key="1">
    <source>
        <dbReference type="SAM" id="SignalP"/>
    </source>
</evidence>
<feature type="chain" id="PRO_5045954052" description="Peptidase inhibitor I78 family protein" evidence="1">
    <location>
        <begin position="19"/>
        <end position="91"/>
    </location>
</feature>
<evidence type="ECO:0008006" key="4">
    <source>
        <dbReference type="Google" id="ProtNLM"/>
    </source>
</evidence>
<comment type="caution">
    <text evidence="2">The sequence shown here is derived from an EMBL/GenBank/DDBJ whole genome shotgun (WGS) entry which is preliminary data.</text>
</comment>
<proteinExistence type="predicted"/>
<dbReference type="EMBL" id="JAAGBB010000039">
    <property type="protein sequence ID" value="MBR0667716.1"/>
    <property type="molecule type" value="Genomic_DNA"/>
</dbReference>
<keyword evidence="1" id="KW-0732">Signal</keyword>
<dbReference type="RefSeq" id="WP_211855494.1">
    <property type="nucleotide sequence ID" value="NZ_JAAGBB010000039.1"/>
</dbReference>
<evidence type="ECO:0000313" key="3">
    <source>
        <dbReference type="Proteomes" id="UP001196870"/>
    </source>
</evidence>
<dbReference type="PROSITE" id="PS51257">
    <property type="entry name" value="PROKAR_LIPOPROTEIN"/>
    <property type="match status" value="1"/>
</dbReference>
<evidence type="ECO:0000313" key="2">
    <source>
        <dbReference type="EMBL" id="MBR0667716.1"/>
    </source>
</evidence>
<accession>A0ABS5F558</accession>
<gene>
    <name evidence="2" type="ORF">GXW71_25395</name>
</gene>
<organism evidence="2 3">
    <name type="scientific">Plastoroseomonas hellenica</name>
    <dbReference type="NCBI Taxonomy" id="2687306"/>
    <lineage>
        <taxon>Bacteria</taxon>
        <taxon>Pseudomonadati</taxon>
        <taxon>Pseudomonadota</taxon>
        <taxon>Alphaproteobacteria</taxon>
        <taxon>Acetobacterales</taxon>
        <taxon>Acetobacteraceae</taxon>
        <taxon>Plastoroseomonas</taxon>
    </lineage>
</organism>
<keyword evidence="3" id="KW-1185">Reference proteome</keyword>
<sequence>MRPIVPLAALLLLGCAGGGGNGAGAGCASYEVGFQRLIGGSLESARATLARMPGIQSVRVGGPNTPMTRDYRPDRATVIAEGDTVRSITCG</sequence>
<reference evidence="3" key="1">
    <citation type="journal article" date="2021" name="Syst. Appl. Microbiol.">
        <title>Roseomonas hellenica sp. nov., isolated from roots of wild-growing Alkanna tinctoria.</title>
        <authorList>
            <person name="Rat A."/>
            <person name="Naranjo H.D."/>
            <person name="Lebbe L."/>
            <person name="Cnockaert M."/>
            <person name="Krigas N."/>
            <person name="Grigoriadou K."/>
            <person name="Maloupa E."/>
            <person name="Willems A."/>
        </authorList>
    </citation>
    <scope>NUCLEOTIDE SEQUENCE [LARGE SCALE GENOMIC DNA]</scope>
    <source>
        <strain evidence="3">LMG 31523</strain>
    </source>
</reference>
<protein>
    <recommendedName>
        <fullName evidence="4">Peptidase inhibitor I78 family protein</fullName>
    </recommendedName>
</protein>